<evidence type="ECO:0000259" key="2">
    <source>
        <dbReference type="Pfam" id="PF19657"/>
    </source>
</evidence>
<organism evidence="3 4">
    <name type="scientific">Candidatus Macondimonas diazotrophica</name>
    <dbReference type="NCBI Taxonomy" id="2305248"/>
    <lineage>
        <taxon>Bacteria</taxon>
        <taxon>Pseudomonadati</taxon>
        <taxon>Pseudomonadota</taxon>
        <taxon>Gammaproteobacteria</taxon>
        <taxon>Chromatiales</taxon>
        <taxon>Ectothiorhodospiraceae</taxon>
        <taxon>Candidatus Macondimonas</taxon>
    </lineage>
</organism>
<dbReference type="Pfam" id="PF19657">
    <property type="entry name" value="DUF6160"/>
    <property type="match status" value="1"/>
</dbReference>
<feature type="chain" id="PRO_5021407875" description="DUF6160 domain-containing protein" evidence="1">
    <location>
        <begin position="24"/>
        <end position="161"/>
    </location>
</feature>
<dbReference type="OrthoDB" id="6955360at2"/>
<name>A0A4Z0FED6_9GAMM</name>
<comment type="caution">
    <text evidence="3">The sequence shown here is derived from an EMBL/GenBank/DDBJ whole genome shotgun (WGS) entry which is preliminary data.</text>
</comment>
<evidence type="ECO:0000313" key="4">
    <source>
        <dbReference type="Proteomes" id="UP000297890"/>
    </source>
</evidence>
<sequence>MVSSFKKTLAGVALAALPLMASAQMAEMKDQALADVNGQLGIIDLTTIGYDVNFGPLGAPLFGLPFTLGASKIGLPGSTGVAVVDFEWTNFGPTVGPFSALNIGVFDVIPGIGPDLISLPEFVFKTGILGGVLGGVGATYILENGLTLPVPVIGFRQVQVI</sequence>
<gene>
    <name evidence="3" type="ORF">E4680_01115</name>
</gene>
<dbReference type="AlphaFoldDB" id="A0A4Z0FED6"/>
<proteinExistence type="predicted"/>
<reference evidence="3 4" key="1">
    <citation type="journal article" date="2019" name="ISME J.">
        <title>Candidatus Macondimonas diazotrophica, a novel gammaproteobacterial genus dominating crude-oil-contaminated coastal sediments.</title>
        <authorList>
            <person name="Karthikeyan S."/>
            <person name="Konstantinidis K."/>
        </authorList>
    </citation>
    <scope>NUCLEOTIDE SEQUENCE [LARGE SCALE GENOMIC DNA]</scope>
    <source>
        <strain evidence="3 4">KTK01</strain>
    </source>
</reference>
<accession>A0A4Z0FED6</accession>
<dbReference type="Proteomes" id="UP000297890">
    <property type="component" value="Unassembled WGS sequence"/>
</dbReference>
<protein>
    <recommendedName>
        <fullName evidence="2">DUF6160 domain-containing protein</fullName>
    </recommendedName>
</protein>
<evidence type="ECO:0000256" key="1">
    <source>
        <dbReference type="SAM" id="SignalP"/>
    </source>
</evidence>
<dbReference type="RefSeq" id="WP_135280527.1">
    <property type="nucleotide sequence ID" value="NZ_SRIO01000001.1"/>
</dbReference>
<feature type="domain" description="DUF6160" evidence="2">
    <location>
        <begin position="4"/>
        <end position="43"/>
    </location>
</feature>
<keyword evidence="1" id="KW-0732">Signal</keyword>
<feature type="signal peptide" evidence="1">
    <location>
        <begin position="1"/>
        <end position="23"/>
    </location>
</feature>
<dbReference type="EMBL" id="SRIO01000001">
    <property type="protein sequence ID" value="TFZ84167.1"/>
    <property type="molecule type" value="Genomic_DNA"/>
</dbReference>
<dbReference type="InterPro" id="IPR046158">
    <property type="entry name" value="DUF6160"/>
</dbReference>
<evidence type="ECO:0000313" key="3">
    <source>
        <dbReference type="EMBL" id="TFZ84167.1"/>
    </source>
</evidence>
<keyword evidence="4" id="KW-1185">Reference proteome</keyword>